<dbReference type="EMBL" id="AEEG01000004">
    <property type="protein sequence ID" value="EFL95546.1"/>
    <property type="molecule type" value="Genomic_DNA"/>
</dbReference>
<sequence>MKALALFGGACYYFGENETIQKKVVFSRKFYFHPKNETFQI</sequence>
<protein>
    <submittedName>
        <fullName evidence="1">Uncharacterized protein</fullName>
    </submittedName>
</protein>
<comment type="caution">
    <text evidence="1">The sequence shown here is derived from an EMBL/GenBank/DDBJ whole genome shotgun (WGS) entry which is preliminary data.</text>
</comment>
<keyword evidence="2" id="KW-1185">Reference proteome</keyword>
<reference evidence="1" key="1">
    <citation type="submission" date="2010-07" db="EMBL/GenBank/DDBJ databases">
        <authorList>
            <person name="Muzny D."/>
            <person name="Qin X."/>
            <person name="Deng J."/>
            <person name="Jiang H."/>
            <person name="Liu Y."/>
            <person name="Qu J."/>
            <person name="Song X.-Z."/>
            <person name="Zhang L."/>
            <person name="Thornton R."/>
            <person name="Coyle M."/>
            <person name="Francisco L."/>
            <person name="Jackson L."/>
            <person name="Javaid M."/>
            <person name="Korchina V."/>
            <person name="Kovar C."/>
            <person name="Mata R."/>
            <person name="Mathew T."/>
            <person name="Ngo R."/>
            <person name="Nguyen L."/>
            <person name="Nguyen N."/>
            <person name="Okwuonu G."/>
            <person name="Ongeri F."/>
            <person name="Pham C."/>
            <person name="Simmons D."/>
            <person name="Wilczek-Boney K."/>
            <person name="Hale W."/>
            <person name="Jakkamsetti A."/>
            <person name="Pham P."/>
            <person name="Ruth R."/>
            <person name="San Lucas F."/>
            <person name="Warren J."/>
            <person name="Zhang J."/>
            <person name="Zhao Z."/>
            <person name="Zhou C."/>
            <person name="Zhu D."/>
            <person name="Lee S."/>
            <person name="Bess C."/>
            <person name="Blankenburg K."/>
            <person name="Forbes L."/>
            <person name="Fu Q."/>
            <person name="Gubbala S."/>
            <person name="Hirani K."/>
            <person name="Jayaseelan J.C."/>
            <person name="Lara F."/>
            <person name="Munidasa M."/>
            <person name="Palculict T."/>
            <person name="Patil S."/>
            <person name="Pu L.-L."/>
            <person name="Saada N."/>
            <person name="Tang L."/>
            <person name="Weissenberger G."/>
            <person name="Zhu Y."/>
            <person name="Hemphill L."/>
            <person name="Shang Y."/>
            <person name="Youmans B."/>
            <person name="Ayvaz T."/>
            <person name="Ross M."/>
            <person name="Santibanez J."/>
            <person name="Aqrawi P."/>
            <person name="Gross S."/>
            <person name="Joshi V."/>
            <person name="Fowler G."/>
            <person name="Nazareth L."/>
            <person name="Reid J."/>
            <person name="Worley K."/>
            <person name="Petrosino J."/>
            <person name="Highlander S."/>
            <person name="Gibbs R."/>
        </authorList>
    </citation>
    <scope>NUCLEOTIDE SEQUENCE [LARGE SCALE GENOMIC DNA]</scope>
    <source>
        <strain evidence="1">DSM 20284</strain>
    </source>
</reference>
<name>E0NG60_PEDAC</name>
<evidence type="ECO:0000313" key="2">
    <source>
        <dbReference type="Proteomes" id="UP000004470"/>
    </source>
</evidence>
<proteinExistence type="predicted"/>
<accession>E0NG60</accession>
<evidence type="ECO:0000313" key="1">
    <source>
        <dbReference type="EMBL" id="EFL95546.1"/>
    </source>
</evidence>
<dbReference type="HOGENOM" id="CLU_3274123_0_0_9"/>
<dbReference type="AlphaFoldDB" id="E0NG60"/>
<organism evidence="1 2">
    <name type="scientific">Pediococcus acidilactici DSM 20284</name>
    <dbReference type="NCBI Taxonomy" id="862514"/>
    <lineage>
        <taxon>Bacteria</taxon>
        <taxon>Bacillati</taxon>
        <taxon>Bacillota</taxon>
        <taxon>Bacilli</taxon>
        <taxon>Lactobacillales</taxon>
        <taxon>Lactobacillaceae</taxon>
        <taxon>Pediococcus</taxon>
        <taxon>Pediococcus acidilactici group</taxon>
    </lineage>
</organism>
<dbReference type="Proteomes" id="UP000004470">
    <property type="component" value="Unassembled WGS sequence"/>
</dbReference>
<gene>
    <name evidence="1" type="ORF">HMPREF0623_1283</name>
</gene>